<reference evidence="8" key="2">
    <citation type="submission" date="2023-05" db="EMBL/GenBank/DDBJ databases">
        <authorList>
            <consortium name="Lawrence Berkeley National Laboratory"/>
            <person name="Steindorff A."/>
            <person name="Hensen N."/>
            <person name="Bonometti L."/>
            <person name="Westerberg I."/>
            <person name="Brannstrom I.O."/>
            <person name="Guillou S."/>
            <person name="Cros-Aarteil S."/>
            <person name="Calhoun S."/>
            <person name="Haridas S."/>
            <person name="Kuo A."/>
            <person name="Mondo S."/>
            <person name="Pangilinan J."/>
            <person name="Riley R."/>
            <person name="Labutti K."/>
            <person name="Andreopoulos B."/>
            <person name="Lipzen A."/>
            <person name="Chen C."/>
            <person name="Yanf M."/>
            <person name="Daum C."/>
            <person name="Ng V."/>
            <person name="Clum A."/>
            <person name="Ohm R."/>
            <person name="Martin F."/>
            <person name="Silar P."/>
            <person name="Natvig D."/>
            <person name="Lalanne C."/>
            <person name="Gautier V."/>
            <person name="Ament-Velasquez S.L."/>
            <person name="Kruys A."/>
            <person name="Hutchinson M.I."/>
            <person name="Powell A.J."/>
            <person name="Barry K."/>
            <person name="Miller A.N."/>
            <person name="Grigoriev I.V."/>
            <person name="Debuchy R."/>
            <person name="Gladieux P."/>
            <person name="Thoren M.H."/>
            <person name="Johannesson H."/>
        </authorList>
    </citation>
    <scope>NUCLEOTIDE SEQUENCE</scope>
    <source>
        <strain evidence="8">CBS 315.58</strain>
    </source>
</reference>
<dbReference type="PANTHER" id="PTHR33048">
    <property type="entry name" value="PTH11-LIKE INTEGRAL MEMBRANE PROTEIN (AFU_ORTHOLOGUE AFUA_5G11245)"/>
    <property type="match status" value="1"/>
</dbReference>
<keyword evidence="3 6" id="KW-1133">Transmembrane helix</keyword>
<dbReference type="PANTHER" id="PTHR33048:SF167">
    <property type="entry name" value="INTEGRAL MEMBRANE PROTEIN"/>
    <property type="match status" value="1"/>
</dbReference>
<feature type="domain" description="Rhodopsin" evidence="7">
    <location>
        <begin position="36"/>
        <end position="276"/>
    </location>
</feature>
<dbReference type="AlphaFoldDB" id="A0AAN6XL25"/>
<evidence type="ECO:0000256" key="5">
    <source>
        <dbReference type="ARBA" id="ARBA00038359"/>
    </source>
</evidence>
<evidence type="ECO:0000256" key="4">
    <source>
        <dbReference type="ARBA" id="ARBA00023136"/>
    </source>
</evidence>
<dbReference type="InterPro" id="IPR052337">
    <property type="entry name" value="SAT4-like"/>
</dbReference>
<proteinExistence type="inferred from homology"/>
<comment type="caution">
    <text evidence="8">The sequence shown here is derived from an EMBL/GenBank/DDBJ whole genome shotgun (WGS) entry which is preliminary data.</text>
</comment>
<dbReference type="Proteomes" id="UP001303160">
    <property type="component" value="Unassembled WGS sequence"/>
</dbReference>
<evidence type="ECO:0000313" key="8">
    <source>
        <dbReference type="EMBL" id="KAK4202316.1"/>
    </source>
</evidence>
<feature type="transmembrane region" description="Helical" evidence="6">
    <location>
        <begin position="214"/>
        <end position="239"/>
    </location>
</feature>
<organism evidence="8 9">
    <name type="scientific">Triangularia verruculosa</name>
    <dbReference type="NCBI Taxonomy" id="2587418"/>
    <lineage>
        <taxon>Eukaryota</taxon>
        <taxon>Fungi</taxon>
        <taxon>Dikarya</taxon>
        <taxon>Ascomycota</taxon>
        <taxon>Pezizomycotina</taxon>
        <taxon>Sordariomycetes</taxon>
        <taxon>Sordariomycetidae</taxon>
        <taxon>Sordariales</taxon>
        <taxon>Podosporaceae</taxon>
        <taxon>Triangularia</taxon>
    </lineage>
</organism>
<feature type="transmembrane region" description="Helical" evidence="6">
    <location>
        <begin position="94"/>
        <end position="119"/>
    </location>
</feature>
<keyword evidence="2 6" id="KW-0812">Transmembrane</keyword>
<evidence type="ECO:0000256" key="6">
    <source>
        <dbReference type="SAM" id="Phobius"/>
    </source>
</evidence>
<feature type="transmembrane region" description="Helical" evidence="6">
    <location>
        <begin position="131"/>
        <end position="152"/>
    </location>
</feature>
<keyword evidence="9" id="KW-1185">Reference proteome</keyword>
<dbReference type="InterPro" id="IPR049326">
    <property type="entry name" value="Rhodopsin_dom_fungi"/>
</dbReference>
<dbReference type="EMBL" id="MU863898">
    <property type="protein sequence ID" value="KAK4202316.1"/>
    <property type="molecule type" value="Genomic_DNA"/>
</dbReference>
<keyword evidence="4 6" id="KW-0472">Membrane</keyword>
<evidence type="ECO:0000313" key="9">
    <source>
        <dbReference type="Proteomes" id="UP001303160"/>
    </source>
</evidence>
<sequence>MATTTNSSLPPDENRGPEILAICGTLVALSVAIVSLRIWVRARMIGHVGADDWTIIAATTVIFVEMMIIIPQVHYGAGRHVQYIKPASNITKGLHLNFVTQPLCLISLCLTKVSVGFFLLRLTPSKRFQRFVIGMIIFTVLSATGNFLTVFFQCQPLAFTWGGVAEGKCMPPENLKFAAFFNSSVAVLTDVIFALLPVPMLWKVQLNWKVKSAVAAILSLGLFAAVAAIVKITFLSSYGKHGDFLWDSTDLTIWTTIEICTAIIAASSPCLKPLFKTLFDGSSARAGAYGSSYKGYVRDTDAGTNNLKSGNRNTLRSKGTVTITAGGDENEFELYSGKRCASEAKSGNISSTPMGSEESILHGTIRGDGITKTTSVFVSSIRNEGTGNNNHDI</sequence>
<feature type="transmembrane region" description="Helical" evidence="6">
    <location>
        <begin position="180"/>
        <end position="202"/>
    </location>
</feature>
<evidence type="ECO:0000256" key="1">
    <source>
        <dbReference type="ARBA" id="ARBA00004141"/>
    </source>
</evidence>
<name>A0AAN6XL25_9PEZI</name>
<evidence type="ECO:0000259" key="7">
    <source>
        <dbReference type="Pfam" id="PF20684"/>
    </source>
</evidence>
<reference evidence="8" key="1">
    <citation type="journal article" date="2023" name="Mol. Phylogenet. Evol.">
        <title>Genome-scale phylogeny and comparative genomics of the fungal order Sordariales.</title>
        <authorList>
            <person name="Hensen N."/>
            <person name="Bonometti L."/>
            <person name="Westerberg I."/>
            <person name="Brannstrom I.O."/>
            <person name="Guillou S."/>
            <person name="Cros-Aarteil S."/>
            <person name="Calhoun S."/>
            <person name="Haridas S."/>
            <person name="Kuo A."/>
            <person name="Mondo S."/>
            <person name="Pangilinan J."/>
            <person name="Riley R."/>
            <person name="LaButti K."/>
            <person name="Andreopoulos B."/>
            <person name="Lipzen A."/>
            <person name="Chen C."/>
            <person name="Yan M."/>
            <person name="Daum C."/>
            <person name="Ng V."/>
            <person name="Clum A."/>
            <person name="Steindorff A."/>
            <person name="Ohm R.A."/>
            <person name="Martin F."/>
            <person name="Silar P."/>
            <person name="Natvig D.O."/>
            <person name="Lalanne C."/>
            <person name="Gautier V."/>
            <person name="Ament-Velasquez S.L."/>
            <person name="Kruys A."/>
            <person name="Hutchinson M.I."/>
            <person name="Powell A.J."/>
            <person name="Barry K."/>
            <person name="Miller A.N."/>
            <person name="Grigoriev I.V."/>
            <person name="Debuchy R."/>
            <person name="Gladieux P."/>
            <person name="Hiltunen Thoren M."/>
            <person name="Johannesson H."/>
        </authorList>
    </citation>
    <scope>NUCLEOTIDE SEQUENCE</scope>
    <source>
        <strain evidence="8">CBS 315.58</strain>
    </source>
</reference>
<protein>
    <recommendedName>
        <fullName evidence="7">Rhodopsin domain-containing protein</fullName>
    </recommendedName>
</protein>
<feature type="transmembrane region" description="Helical" evidence="6">
    <location>
        <begin position="19"/>
        <end position="40"/>
    </location>
</feature>
<comment type="subcellular location">
    <subcellularLocation>
        <location evidence="1">Membrane</location>
        <topology evidence="1">Multi-pass membrane protein</topology>
    </subcellularLocation>
</comment>
<feature type="transmembrane region" description="Helical" evidence="6">
    <location>
        <begin position="52"/>
        <end position="74"/>
    </location>
</feature>
<gene>
    <name evidence="8" type="ORF">QBC40DRAFT_321860</name>
</gene>
<dbReference type="Pfam" id="PF20684">
    <property type="entry name" value="Fung_rhodopsin"/>
    <property type="match status" value="1"/>
</dbReference>
<feature type="transmembrane region" description="Helical" evidence="6">
    <location>
        <begin position="251"/>
        <end position="271"/>
    </location>
</feature>
<evidence type="ECO:0000256" key="3">
    <source>
        <dbReference type="ARBA" id="ARBA00022989"/>
    </source>
</evidence>
<accession>A0AAN6XL25</accession>
<comment type="similarity">
    <text evidence="5">Belongs to the SAT4 family.</text>
</comment>
<dbReference type="GO" id="GO:0016020">
    <property type="term" value="C:membrane"/>
    <property type="evidence" value="ECO:0007669"/>
    <property type="project" value="UniProtKB-SubCell"/>
</dbReference>
<evidence type="ECO:0000256" key="2">
    <source>
        <dbReference type="ARBA" id="ARBA00022692"/>
    </source>
</evidence>